<dbReference type="AlphaFoldDB" id="A0A1H6EXY5"/>
<evidence type="ECO:0000256" key="1">
    <source>
        <dbReference type="SAM" id="SignalP"/>
    </source>
</evidence>
<evidence type="ECO:0000313" key="2">
    <source>
        <dbReference type="EMBL" id="SEH01826.1"/>
    </source>
</evidence>
<gene>
    <name evidence="2" type="ORF">SAMN05444920_12277</name>
</gene>
<sequence>MKNYKRIAAGALAAAAVLVPSAARADTPYAQASAKVEMDGSVSRSKHISDVWHVSKGTYCVAVDEHVNLDGAVAVHATPVGLYNAARTLSVEVGGAPCGWGRDDIIAVYSRVASRVPADTAFYLTVS</sequence>
<feature type="chain" id="PRO_5009297530" evidence="1">
    <location>
        <begin position="26"/>
        <end position="127"/>
    </location>
</feature>
<protein>
    <submittedName>
        <fullName evidence="2">Uncharacterized protein</fullName>
    </submittedName>
</protein>
<name>A0A1H6EXY5_9ACTN</name>
<keyword evidence="3" id="KW-1185">Reference proteome</keyword>
<reference evidence="2 3" key="1">
    <citation type="submission" date="2016-10" db="EMBL/GenBank/DDBJ databases">
        <authorList>
            <person name="de Groot N.N."/>
        </authorList>
    </citation>
    <scope>NUCLEOTIDE SEQUENCE [LARGE SCALE GENOMIC DNA]</scope>
    <source>
        <strain evidence="2 3">CGMCC 4.7037</strain>
    </source>
</reference>
<keyword evidence="1" id="KW-0732">Signal</keyword>
<organism evidence="2 3">
    <name type="scientific">Nonomuraea solani</name>
    <dbReference type="NCBI Taxonomy" id="1144553"/>
    <lineage>
        <taxon>Bacteria</taxon>
        <taxon>Bacillati</taxon>
        <taxon>Actinomycetota</taxon>
        <taxon>Actinomycetes</taxon>
        <taxon>Streptosporangiales</taxon>
        <taxon>Streptosporangiaceae</taxon>
        <taxon>Nonomuraea</taxon>
    </lineage>
</organism>
<evidence type="ECO:0000313" key="3">
    <source>
        <dbReference type="Proteomes" id="UP000236732"/>
    </source>
</evidence>
<dbReference type="RefSeq" id="WP_103962905.1">
    <property type="nucleotide sequence ID" value="NZ_FNVT01000022.1"/>
</dbReference>
<proteinExistence type="predicted"/>
<dbReference type="Proteomes" id="UP000236732">
    <property type="component" value="Unassembled WGS sequence"/>
</dbReference>
<accession>A0A1H6EXY5</accession>
<dbReference type="OrthoDB" id="3531893at2"/>
<feature type="signal peptide" evidence="1">
    <location>
        <begin position="1"/>
        <end position="25"/>
    </location>
</feature>
<dbReference type="EMBL" id="FNVT01000022">
    <property type="protein sequence ID" value="SEH01826.1"/>
    <property type="molecule type" value="Genomic_DNA"/>
</dbReference>